<dbReference type="Proteomes" id="UP000184226">
    <property type="component" value="Unassembled WGS sequence"/>
</dbReference>
<dbReference type="InterPro" id="IPR026045">
    <property type="entry name" value="Ferric-bd"/>
</dbReference>
<sequence length="347" mass="38398">MKNLPLHAALSASLMAWAGAAPAQAPEPYKITPQIIQAAQKEGKAVLYTSIDMRVAQALAQGFEAKYPGVRAEVNVSGSERNFQRLNQEYGSRIYNVDVIDSPDAFHFAYMKRKGWLKAAVPEDVAAWPAADRDPDGYFAADRATLTLMSYNTKLVKPEDAPKRYKDLLDPKWKGRIIKANPAYSGTIMVDTYNLSKALGWSYFEGLGQQDVMQIQSATETSTKVARGEREVAADGTEYNVLLLRESGATIQEIYPAEGSPFIVANAGILKNAPHPNAALLFYHYLFSAQGQQILVDMGRMRSLHPDIQEKGMKPLTEIKLLQSSAADIERDFEATKKHYATYLGND</sequence>
<dbReference type="InterPro" id="IPR006059">
    <property type="entry name" value="SBP"/>
</dbReference>
<gene>
    <name evidence="4" type="ORF">SAMN04488135_106235</name>
</gene>
<name>A0A1M5X944_9BURK</name>
<keyword evidence="5" id="KW-1185">Reference proteome</keyword>
<dbReference type="STRING" id="658167.SAMN04488135_106235"/>
<proteinExistence type="predicted"/>
<protein>
    <submittedName>
        <fullName evidence="4">Iron(III) transport system substrate-binding protein</fullName>
    </submittedName>
</protein>
<keyword evidence="2" id="KW-0408">Iron</keyword>
<reference evidence="4 5" key="1">
    <citation type="submission" date="2016-11" db="EMBL/GenBank/DDBJ databases">
        <authorList>
            <person name="Jaros S."/>
            <person name="Januszkiewicz K."/>
            <person name="Wedrychowicz H."/>
        </authorList>
    </citation>
    <scope>NUCLEOTIDE SEQUENCE [LARGE SCALE GENOMIC DNA]</scope>
    <source>
        <strain evidence="4 5">CGMCC 1.10190</strain>
    </source>
</reference>
<feature type="signal peptide" evidence="3">
    <location>
        <begin position="1"/>
        <end position="25"/>
    </location>
</feature>
<dbReference type="PANTHER" id="PTHR30006">
    <property type="entry name" value="THIAMINE-BINDING PERIPLASMIC PROTEIN-RELATED"/>
    <property type="match status" value="1"/>
</dbReference>
<feature type="chain" id="PRO_5013200644" evidence="3">
    <location>
        <begin position="26"/>
        <end position="347"/>
    </location>
</feature>
<accession>A0A1M5X944</accession>
<dbReference type="OrthoDB" id="366726at2"/>
<dbReference type="Pfam" id="PF01547">
    <property type="entry name" value="SBP_bac_1"/>
    <property type="match status" value="1"/>
</dbReference>
<dbReference type="PIRSF" id="PIRSF002825">
    <property type="entry name" value="CfbpA"/>
    <property type="match status" value="1"/>
</dbReference>
<evidence type="ECO:0000313" key="5">
    <source>
        <dbReference type="Proteomes" id="UP000184226"/>
    </source>
</evidence>
<evidence type="ECO:0000256" key="3">
    <source>
        <dbReference type="SAM" id="SignalP"/>
    </source>
</evidence>
<keyword evidence="2" id="KW-0479">Metal-binding</keyword>
<evidence type="ECO:0000256" key="2">
    <source>
        <dbReference type="PIRSR" id="PIRSR002825-1"/>
    </source>
</evidence>
<evidence type="ECO:0000256" key="1">
    <source>
        <dbReference type="ARBA" id="ARBA00022729"/>
    </source>
</evidence>
<dbReference type="RefSeq" id="WP_073103740.1">
    <property type="nucleotide sequence ID" value="NZ_FQXE01000006.1"/>
</dbReference>
<dbReference type="AlphaFoldDB" id="A0A1M5X944"/>
<feature type="binding site" evidence="2">
    <location>
        <position position="239"/>
    </location>
    <ligand>
        <name>Fe cation</name>
        <dbReference type="ChEBI" id="CHEBI:24875"/>
    </ligand>
</feature>
<dbReference type="GO" id="GO:0046872">
    <property type="term" value="F:metal ion binding"/>
    <property type="evidence" value="ECO:0007669"/>
    <property type="project" value="UniProtKB-KW"/>
</dbReference>
<dbReference type="EMBL" id="FQXE01000006">
    <property type="protein sequence ID" value="SHH96311.1"/>
    <property type="molecule type" value="Genomic_DNA"/>
</dbReference>
<dbReference type="SUPFAM" id="SSF53850">
    <property type="entry name" value="Periplasmic binding protein-like II"/>
    <property type="match status" value="1"/>
</dbReference>
<evidence type="ECO:0000313" key="4">
    <source>
        <dbReference type="EMBL" id="SHH96311.1"/>
    </source>
</evidence>
<keyword evidence="1 3" id="KW-0732">Signal</keyword>
<organism evidence="4 5">
    <name type="scientific">Pollutimonas bauzanensis</name>
    <dbReference type="NCBI Taxonomy" id="658167"/>
    <lineage>
        <taxon>Bacteria</taxon>
        <taxon>Pseudomonadati</taxon>
        <taxon>Pseudomonadota</taxon>
        <taxon>Betaproteobacteria</taxon>
        <taxon>Burkholderiales</taxon>
        <taxon>Alcaligenaceae</taxon>
        <taxon>Pollutimonas</taxon>
    </lineage>
</organism>
<dbReference type="Gene3D" id="3.40.190.10">
    <property type="entry name" value="Periplasmic binding protein-like II"/>
    <property type="match status" value="2"/>
</dbReference>